<name>A0A7X1U7U7_9PSED</name>
<evidence type="ECO:0000313" key="13">
    <source>
        <dbReference type="EMBL" id="MQA57554.1"/>
    </source>
</evidence>
<dbReference type="NCBIfam" id="TIGR01843">
    <property type="entry name" value="type_I_hlyD"/>
    <property type="match status" value="1"/>
</dbReference>
<evidence type="ECO:0000259" key="12">
    <source>
        <dbReference type="Pfam" id="PF26002"/>
    </source>
</evidence>
<protein>
    <recommendedName>
        <fullName evidence="9">Membrane fusion protein (MFP) family protein</fullName>
    </recommendedName>
</protein>
<keyword evidence="3 9" id="KW-0813">Transport</keyword>
<dbReference type="InterPro" id="IPR058982">
    <property type="entry name" value="Beta-barrel_AprE"/>
</dbReference>
<dbReference type="InterPro" id="IPR050739">
    <property type="entry name" value="MFP"/>
</dbReference>
<evidence type="ECO:0000256" key="8">
    <source>
        <dbReference type="ARBA" id="ARBA00023136"/>
    </source>
</evidence>
<comment type="caution">
    <text evidence="13">The sequence shown here is derived from an EMBL/GenBank/DDBJ whole genome shotgun (WGS) entry which is preliminary data.</text>
</comment>
<evidence type="ECO:0000313" key="14">
    <source>
        <dbReference type="Proteomes" id="UP000486534"/>
    </source>
</evidence>
<reference evidence="13 14" key="1">
    <citation type="submission" date="2019-10" db="EMBL/GenBank/DDBJ databases">
        <title>Pseudomonas dajingensis sp. nov., isolated from the profound head ulcers of farmed Murray cod (Maccullochella peelii peelii).</title>
        <authorList>
            <person name="Liu Y."/>
        </authorList>
    </citation>
    <scope>NUCLEOTIDE SEQUENCE [LARGE SCALE GENOMIC DNA]</scope>
    <source>
        <strain evidence="13 14">MC042</strain>
    </source>
</reference>
<evidence type="ECO:0000256" key="5">
    <source>
        <dbReference type="ARBA" id="ARBA00022519"/>
    </source>
</evidence>
<dbReference type="GO" id="GO:0005886">
    <property type="term" value="C:plasma membrane"/>
    <property type="evidence" value="ECO:0007669"/>
    <property type="project" value="UniProtKB-SubCell"/>
</dbReference>
<sequence length="446" mass="49271">MKASLSTGATEGTAASNVLVLDDRRYSRLGWFLVLAGFAGFLGWAALAPLDKGVAVSGKVMVSGHRKTVQHQGGGIIERIEVKEGQRVSAGQVLLRLNETPLRTQVQSLRSQYLGSLASEARLDAERNGAHEILFDPQLQALAQEPDVAASLALQRQLFESRRQALAMEQQGMAETIAGSEAQLRGTRDSQASKIQQRQALNEQLQGLRELARDGYIPRNRLLDSERLYAQVEGSIAEDFGRIGQLQRQVLELRLRIRQSAEDFQKDLRSQLAETRIRTEDLRNRLAAAEFELANSQVRAPAAGVVVGLEVYTEGGVIKPGQPLMDIVPQDEPLLVEARVPVQLVDKVHPGLAVELMFPAFNQSTTPRVAGEVTLVSADRQVDERTDEPYYSLRAVVSPQGMQQLQGLQIRPGMPVEAFVRTGERSMLNYLFKPLLDRTHMALVEE</sequence>
<dbReference type="InterPro" id="IPR058781">
    <property type="entry name" value="HH_AprE-like"/>
</dbReference>
<dbReference type="Gene3D" id="2.40.50.100">
    <property type="match status" value="1"/>
</dbReference>
<keyword evidence="6 9" id="KW-0812">Transmembrane</keyword>
<evidence type="ECO:0000256" key="7">
    <source>
        <dbReference type="ARBA" id="ARBA00022989"/>
    </source>
</evidence>
<dbReference type="Pfam" id="PF25994">
    <property type="entry name" value="HH_AprE"/>
    <property type="match status" value="1"/>
</dbReference>
<evidence type="ECO:0000256" key="2">
    <source>
        <dbReference type="ARBA" id="ARBA00009477"/>
    </source>
</evidence>
<dbReference type="InterPro" id="IPR010129">
    <property type="entry name" value="T1SS_HlyD"/>
</dbReference>
<keyword evidence="7 9" id="KW-1133">Transmembrane helix</keyword>
<feature type="transmembrane region" description="Helical" evidence="9">
    <location>
        <begin position="29"/>
        <end position="47"/>
    </location>
</feature>
<evidence type="ECO:0000256" key="6">
    <source>
        <dbReference type="ARBA" id="ARBA00022692"/>
    </source>
</evidence>
<organism evidence="13 14">
    <name type="scientific">Pseudomonas piscis</name>
    <dbReference type="NCBI Taxonomy" id="2614538"/>
    <lineage>
        <taxon>Bacteria</taxon>
        <taxon>Pseudomonadati</taxon>
        <taxon>Pseudomonadota</taxon>
        <taxon>Gammaproteobacteria</taxon>
        <taxon>Pseudomonadales</taxon>
        <taxon>Pseudomonadaceae</taxon>
        <taxon>Pseudomonas</taxon>
    </lineage>
</organism>
<dbReference type="Proteomes" id="UP000486534">
    <property type="component" value="Unassembled WGS sequence"/>
</dbReference>
<feature type="coiled-coil region" evidence="10">
    <location>
        <begin position="243"/>
        <end position="299"/>
    </location>
</feature>
<keyword evidence="4 9" id="KW-1003">Cell membrane</keyword>
<dbReference type="Pfam" id="PF26002">
    <property type="entry name" value="Beta-barrel_AprE"/>
    <property type="match status" value="1"/>
</dbReference>
<dbReference type="AlphaFoldDB" id="A0A7X1U7U7"/>
<evidence type="ECO:0000256" key="4">
    <source>
        <dbReference type="ARBA" id="ARBA00022475"/>
    </source>
</evidence>
<dbReference type="GO" id="GO:0009306">
    <property type="term" value="P:protein secretion"/>
    <property type="evidence" value="ECO:0007669"/>
    <property type="project" value="InterPro"/>
</dbReference>
<dbReference type="SUPFAM" id="SSF111369">
    <property type="entry name" value="HlyD-like secretion proteins"/>
    <property type="match status" value="1"/>
</dbReference>
<proteinExistence type="inferred from homology"/>
<dbReference type="PANTHER" id="PTHR30386:SF17">
    <property type="entry name" value="ALKALINE PROTEASE SECRETION PROTEIN APRE"/>
    <property type="match status" value="1"/>
</dbReference>
<evidence type="ECO:0000256" key="3">
    <source>
        <dbReference type="ARBA" id="ARBA00022448"/>
    </source>
</evidence>
<dbReference type="PANTHER" id="PTHR30386">
    <property type="entry name" value="MEMBRANE FUSION SUBUNIT OF EMRAB-TOLC MULTIDRUG EFFLUX PUMP"/>
    <property type="match status" value="1"/>
</dbReference>
<gene>
    <name evidence="13" type="ORF">GDH07_29945</name>
</gene>
<evidence type="ECO:0000259" key="11">
    <source>
        <dbReference type="Pfam" id="PF25994"/>
    </source>
</evidence>
<evidence type="ECO:0000256" key="1">
    <source>
        <dbReference type="ARBA" id="ARBA00004377"/>
    </source>
</evidence>
<evidence type="ECO:0000256" key="9">
    <source>
        <dbReference type="RuleBase" id="RU365093"/>
    </source>
</evidence>
<accession>A0A7X1U7U7</accession>
<dbReference type="PRINTS" id="PR01490">
    <property type="entry name" value="RTXTOXIND"/>
</dbReference>
<dbReference type="Gene3D" id="2.40.30.170">
    <property type="match status" value="1"/>
</dbReference>
<dbReference type="EMBL" id="WHUV01000007">
    <property type="protein sequence ID" value="MQA57554.1"/>
    <property type="molecule type" value="Genomic_DNA"/>
</dbReference>
<evidence type="ECO:0000256" key="10">
    <source>
        <dbReference type="SAM" id="Coils"/>
    </source>
</evidence>
<keyword evidence="10" id="KW-0175">Coiled coil</keyword>
<feature type="domain" description="AprE-like beta-barrel" evidence="12">
    <location>
        <begin position="334"/>
        <end position="423"/>
    </location>
</feature>
<feature type="domain" description="AprE-like long alpha-helical hairpin" evidence="11">
    <location>
        <begin position="103"/>
        <end position="290"/>
    </location>
</feature>
<dbReference type="PROSITE" id="PS00543">
    <property type="entry name" value="HLYD_FAMILY"/>
    <property type="match status" value="1"/>
</dbReference>
<dbReference type="RefSeq" id="WP_152899664.1">
    <property type="nucleotide sequence ID" value="NZ_CP191492.1"/>
</dbReference>
<keyword evidence="8 9" id="KW-0472">Membrane</keyword>
<dbReference type="InterPro" id="IPR006144">
    <property type="entry name" value="Secretion_HlyD_CS"/>
</dbReference>
<comment type="similarity">
    <text evidence="2 9">Belongs to the membrane fusion protein (MFP) (TC 8.A.1) family.</text>
</comment>
<keyword evidence="5 9" id="KW-0997">Cell inner membrane</keyword>
<comment type="subcellular location">
    <subcellularLocation>
        <location evidence="1 9">Cell inner membrane</location>
        <topology evidence="1 9">Single-pass membrane protein</topology>
    </subcellularLocation>
</comment>